<evidence type="ECO:0000313" key="4">
    <source>
        <dbReference type="Proteomes" id="UP000016860"/>
    </source>
</evidence>
<dbReference type="PANTHER" id="PTHR31793">
    <property type="entry name" value="4-HYDROXYBENZOYL-COA THIOESTERASE FAMILY MEMBER"/>
    <property type="match status" value="1"/>
</dbReference>
<dbReference type="PANTHER" id="PTHR31793:SF27">
    <property type="entry name" value="NOVEL THIOESTERASE SUPERFAMILY DOMAIN AND SAPOSIN A-TYPE DOMAIN CONTAINING PROTEIN (0610012H03RIK)"/>
    <property type="match status" value="1"/>
</dbReference>
<sequence length="143" mass="16693">MSKEFNKNELVETEIKVRLVECDPYEIAHNSSYFVWFEMGRFDYAEANGYKLTSMAADEETVYITLHTKCKYIKSCRFKDELVVKTRITKPPFIFAKYNFEQKLYNKNTGELIAKCWTENAAVSKSKKCVLRVSEDNALVSLK</sequence>
<name>U4R3C5_9FIRM</name>
<proteinExistence type="inferred from homology"/>
<dbReference type="EMBL" id="ATAY01000030">
    <property type="protein sequence ID" value="EPR12224.1"/>
    <property type="molecule type" value="Genomic_DNA"/>
</dbReference>
<dbReference type="SUPFAM" id="SSF54637">
    <property type="entry name" value="Thioesterase/thiol ester dehydrase-isomerase"/>
    <property type="match status" value="1"/>
</dbReference>
<reference evidence="3 4" key="1">
    <citation type="journal article" date="2013" name="Genome Announc.">
        <title>Draft Genome Sequence of the Cellulolytic Bacterium Clostridium papyrosolvens C7 (ATCC 700395).</title>
        <authorList>
            <person name="Zepeda V."/>
            <person name="Dassa B."/>
            <person name="Borovok I."/>
            <person name="Lamed R."/>
            <person name="Bayer E.A."/>
            <person name="Cate J.H."/>
        </authorList>
    </citation>
    <scope>NUCLEOTIDE SEQUENCE [LARGE SCALE GENOMIC DNA]</scope>
    <source>
        <strain evidence="3 4">C7</strain>
    </source>
</reference>
<dbReference type="GO" id="GO:0047617">
    <property type="term" value="F:fatty acyl-CoA hydrolase activity"/>
    <property type="evidence" value="ECO:0007669"/>
    <property type="project" value="TreeGrafter"/>
</dbReference>
<dbReference type="RefSeq" id="WP_014314432.1">
    <property type="nucleotide sequence ID" value="NZ_ATAY01000030.1"/>
</dbReference>
<protein>
    <submittedName>
        <fullName evidence="3">Uncharacterized protein</fullName>
    </submittedName>
</protein>
<dbReference type="InterPro" id="IPR029069">
    <property type="entry name" value="HotDog_dom_sf"/>
</dbReference>
<dbReference type="Pfam" id="PF13279">
    <property type="entry name" value="4HBT_2"/>
    <property type="match status" value="1"/>
</dbReference>
<evidence type="ECO:0000256" key="2">
    <source>
        <dbReference type="ARBA" id="ARBA00022801"/>
    </source>
</evidence>
<organism evidence="3 4">
    <name type="scientific">Ruminiclostridium papyrosolvens C7</name>
    <dbReference type="NCBI Taxonomy" id="1330534"/>
    <lineage>
        <taxon>Bacteria</taxon>
        <taxon>Bacillati</taxon>
        <taxon>Bacillota</taxon>
        <taxon>Clostridia</taxon>
        <taxon>Eubacteriales</taxon>
        <taxon>Oscillospiraceae</taxon>
        <taxon>Ruminiclostridium</taxon>
    </lineage>
</organism>
<dbReference type="STRING" id="1330534.L323_09250"/>
<comment type="similarity">
    <text evidence="1">Belongs to the 4-hydroxybenzoyl-CoA thioesterase family.</text>
</comment>
<gene>
    <name evidence="3" type="ORF">L323_09250</name>
</gene>
<comment type="caution">
    <text evidence="3">The sequence shown here is derived from an EMBL/GenBank/DDBJ whole genome shotgun (WGS) entry which is preliminary data.</text>
</comment>
<dbReference type="InterPro" id="IPR006684">
    <property type="entry name" value="YbgC/YbaW"/>
</dbReference>
<accession>U4R3C5</accession>
<dbReference type="PATRIC" id="fig|1330534.3.peg.1841"/>
<dbReference type="AlphaFoldDB" id="U4R3C5"/>
<dbReference type="CDD" id="cd00586">
    <property type="entry name" value="4HBT"/>
    <property type="match status" value="1"/>
</dbReference>
<dbReference type="Proteomes" id="UP000016860">
    <property type="component" value="Unassembled WGS sequence"/>
</dbReference>
<keyword evidence="2" id="KW-0378">Hydrolase</keyword>
<dbReference type="PIRSF" id="PIRSF003230">
    <property type="entry name" value="YbgC"/>
    <property type="match status" value="1"/>
</dbReference>
<dbReference type="Gene3D" id="3.10.129.10">
    <property type="entry name" value="Hotdog Thioesterase"/>
    <property type="match status" value="1"/>
</dbReference>
<evidence type="ECO:0000313" key="3">
    <source>
        <dbReference type="EMBL" id="EPR12224.1"/>
    </source>
</evidence>
<dbReference type="OrthoDB" id="9800856at2"/>
<evidence type="ECO:0000256" key="1">
    <source>
        <dbReference type="ARBA" id="ARBA00005953"/>
    </source>
</evidence>
<dbReference type="InterPro" id="IPR050563">
    <property type="entry name" value="4-hydroxybenzoyl-CoA_TE"/>
</dbReference>